<dbReference type="PANTHER" id="PTHR43736">
    <property type="entry name" value="ADP-RIBOSE PYROPHOSPHATASE"/>
    <property type="match status" value="1"/>
</dbReference>
<evidence type="ECO:0000256" key="1">
    <source>
        <dbReference type="SAM" id="MobiDB-lite"/>
    </source>
</evidence>
<dbReference type="InterPro" id="IPR015797">
    <property type="entry name" value="NUDIX_hydrolase-like_dom_sf"/>
</dbReference>
<feature type="domain" description="Nudix hydrolase" evidence="2">
    <location>
        <begin position="68"/>
        <end position="197"/>
    </location>
</feature>
<dbReference type="PANTHER" id="PTHR43736:SF4">
    <property type="entry name" value="SLR1690 PROTEIN"/>
    <property type="match status" value="1"/>
</dbReference>
<reference evidence="4" key="1">
    <citation type="submission" date="2019-11" db="EMBL/GenBank/DDBJ databases">
        <title>The complete genome sequence of Saccharopolyspora sp. E2A.</title>
        <authorList>
            <person name="Zhang G."/>
        </authorList>
    </citation>
    <scope>NUCLEOTIDE SEQUENCE [LARGE SCALE GENOMIC DNA]</scope>
    <source>
        <strain evidence="4">E2A</strain>
    </source>
</reference>
<dbReference type="PROSITE" id="PS51462">
    <property type="entry name" value="NUDIX"/>
    <property type="match status" value="1"/>
</dbReference>
<dbReference type="Pfam" id="PF00293">
    <property type="entry name" value="NUDIX"/>
    <property type="match status" value="1"/>
</dbReference>
<feature type="compositionally biased region" description="Polar residues" evidence="1">
    <location>
        <begin position="28"/>
        <end position="43"/>
    </location>
</feature>
<feature type="region of interest" description="Disordered" evidence="1">
    <location>
        <begin position="1"/>
        <end position="43"/>
    </location>
</feature>
<evidence type="ECO:0000313" key="3">
    <source>
        <dbReference type="EMBL" id="QGK72339.1"/>
    </source>
</evidence>
<sequence>MSSSRPQCGGPHASTPRRRHPLAAVDSPATTAPPENTTRGCSRSRSFRLRIENVVHANTQPPVHRCDTGHEVLAAVLRIQDSRLHVLLWQRAQQPALHRWSLPGGTLADTEDVEASIRRQLAEKVDVHQLAHVEQVSVFSTPDRVPGQRIVATAFLGLVPSDLDPVIPGDTRWHPVDDLPPTAFDHDSIVDAARDRLRGKLSYTNIGFALAPEEFTVSELRKLYTAALGYSVSATNLQRVLSRRGVLEPTGRTVSSGPTGGRPAALFRFTTRGLAVTDQFAVLRPPTA</sequence>
<evidence type="ECO:0000259" key="2">
    <source>
        <dbReference type="PROSITE" id="PS51462"/>
    </source>
</evidence>
<dbReference type="InterPro" id="IPR054105">
    <property type="entry name" value="WHD_NrtR"/>
</dbReference>
<dbReference type="EMBL" id="CP045929">
    <property type="protein sequence ID" value="QGK72339.1"/>
    <property type="molecule type" value="Genomic_DNA"/>
</dbReference>
<protein>
    <submittedName>
        <fullName evidence="3">NUDIX domain-containing protein</fullName>
    </submittedName>
</protein>
<keyword evidence="4" id="KW-1185">Reference proteome</keyword>
<dbReference type="InterPro" id="IPR036388">
    <property type="entry name" value="WH-like_DNA-bd_sf"/>
</dbReference>
<accession>A0A5Q3QLQ0</accession>
<dbReference type="KEGG" id="sace:GIY23_16270"/>
<dbReference type="InterPro" id="IPR036390">
    <property type="entry name" value="WH_DNA-bd_sf"/>
</dbReference>
<evidence type="ECO:0000313" key="4">
    <source>
        <dbReference type="Proteomes" id="UP000371041"/>
    </source>
</evidence>
<dbReference type="Proteomes" id="UP000371041">
    <property type="component" value="Chromosome"/>
</dbReference>
<dbReference type="AlphaFoldDB" id="A0A5Q3QLQ0"/>
<dbReference type="CDD" id="cd18873">
    <property type="entry name" value="NUDIX_NadM_like"/>
    <property type="match status" value="1"/>
</dbReference>
<dbReference type="SUPFAM" id="SSF46785">
    <property type="entry name" value="Winged helix' DNA-binding domain"/>
    <property type="match status" value="1"/>
</dbReference>
<dbReference type="SUPFAM" id="SSF55811">
    <property type="entry name" value="Nudix"/>
    <property type="match status" value="1"/>
</dbReference>
<name>A0A5Q3QLQ0_9PSEU</name>
<organism evidence="3 4">
    <name type="scientific">Allosaccharopolyspora coralli</name>
    <dbReference type="NCBI Taxonomy" id="2665642"/>
    <lineage>
        <taxon>Bacteria</taxon>
        <taxon>Bacillati</taxon>
        <taxon>Actinomycetota</taxon>
        <taxon>Actinomycetes</taxon>
        <taxon>Pseudonocardiales</taxon>
        <taxon>Pseudonocardiaceae</taxon>
        <taxon>Allosaccharopolyspora</taxon>
    </lineage>
</organism>
<dbReference type="Gene3D" id="1.10.10.10">
    <property type="entry name" value="Winged helix-like DNA-binding domain superfamily/Winged helix DNA-binding domain"/>
    <property type="match status" value="1"/>
</dbReference>
<dbReference type="Pfam" id="PF21906">
    <property type="entry name" value="WHD_NrtR"/>
    <property type="match status" value="1"/>
</dbReference>
<dbReference type="Gene3D" id="3.90.79.10">
    <property type="entry name" value="Nucleoside Triphosphate Pyrophosphohydrolase"/>
    <property type="match status" value="1"/>
</dbReference>
<proteinExistence type="predicted"/>
<gene>
    <name evidence="3" type="ORF">GIY23_16270</name>
</gene>
<dbReference type="InterPro" id="IPR000086">
    <property type="entry name" value="NUDIX_hydrolase_dom"/>
</dbReference>